<accession>A0A9Q0ME09</accession>
<feature type="domain" description="Sulfotransferase" evidence="1">
    <location>
        <begin position="22"/>
        <end position="130"/>
    </location>
</feature>
<dbReference type="Pfam" id="PF00685">
    <property type="entry name" value="Sulfotransfer_1"/>
    <property type="match status" value="1"/>
</dbReference>
<dbReference type="GO" id="GO:0001517">
    <property type="term" value="F:N-acetylglucosamine 6-O-sulfotransferase activity"/>
    <property type="evidence" value="ECO:0007669"/>
    <property type="project" value="TreeGrafter"/>
</dbReference>
<dbReference type="EMBL" id="JAPWDV010000001">
    <property type="protein sequence ID" value="KAJ6223882.1"/>
    <property type="molecule type" value="Genomic_DNA"/>
</dbReference>
<evidence type="ECO:0000259" key="1">
    <source>
        <dbReference type="Pfam" id="PF00685"/>
    </source>
</evidence>
<sequence>MRQACRRSKYNIIKVVRMPMKHLHILWKQIAPLNVKVAYLVRDPRGIYNSRKNMEWCNKDVCANLASICSEMRQDIEEYDQLKAIMGDNLVMVRYEDISMDPLNGTKQLFAQLKIEFSSSVLRFVRTHTKAYPHFHHRQSDVENPYSTYRANSSTTALQWMRELNGTEIEFAQTNCSDILSRFRYPIL</sequence>
<protein>
    <recommendedName>
        <fullName evidence="1">Sulfotransferase domain-containing protein</fullName>
    </recommendedName>
</protein>
<gene>
    <name evidence="2" type="ORF">RDWZM_002427</name>
</gene>
<dbReference type="InterPro" id="IPR000863">
    <property type="entry name" value="Sulfotransferase_dom"/>
</dbReference>
<comment type="caution">
    <text evidence="2">The sequence shown here is derived from an EMBL/GenBank/DDBJ whole genome shotgun (WGS) entry which is preliminary data.</text>
</comment>
<dbReference type="OMA" id="QIRCART"/>
<dbReference type="InterPro" id="IPR027417">
    <property type="entry name" value="P-loop_NTPase"/>
</dbReference>
<keyword evidence="3" id="KW-1185">Reference proteome</keyword>
<proteinExistence type="predicted"/>
<dbReference type="GO" id="GO:0006790">
    <property type="term" value="P:sulfur compound metabolic process"/>
    <property type="evidence" value="ECO:0007669"/>
    <property type="project" value="TreeGrafter"/>
</dbReference>
<dbReference type="PANTHER" id="PTHR10704:SF44">
    <property type="entry name" value="LD35051P-RELATED"/>
    <property type="match status" value="1"/>
</dbReference>
<dbReference type="Proteomes" id="UP001142055">
    <property type="component" value="Chromosome 1"/>
</dbReference>
<dbReference type="GO" id="GO:0006044">
    <property type="term" value="P:N-acetylglucosamine metabolic process"/>
    <property type="evidence" value="ECO:0007669"/>
    <property type="project" value="TreeGrafter"/>
</dbReference>
<evidence type="ECO:0000313" key="2">
    <source>
        <dbReference type="EMBL" id="KAJ6223882.1"/>
    </source>
</evidence>
<dbReference type="Gene3D" id="3.40.50.300">
    <property type="entry name" value="P-loop containing nucleotide triphosphate hydrolases"/>
    <property type="match status" value="1"/>
</dbReference>
<dbReference type="PANTHER" id="PTHR10704">
    <property type="entry name" value="CARBOHYDRATE SULFOTRANSFERASE"/>
    <property type="match status" value="1"/>
</dbReference>
<dbReference type="InterPro" id="IPR051135">
    <property type="entry name" value="Gal/GlcNAc/GalNAc_ST"/>
</dbReference>
<name>A0A9Q0ME09_BLOTA</name>
<dbReference type="AlphaFoldDB" id="A0A9Q0ME09"/>
<reference evidence="2" key="1">
    <citation type="submission" date="2022-12" db="EMBL/GenBank/DDBJ databases">
        <title>Genome assemblies of Blomia tropicalis.</title>
        <authorList>
            <person name="Cui Y."/>
        </authorList>
    </citation>
    <scope>NUCLEOTIDE SEQUENCE</scope>
    <source>
        <tissue evidence="2">Adult mites</tissue>
    </source>
</reference>
<organism evidence="2 3">
    <name type="scientific">Blomia tropicalis</name>
    <name type="common">Mite</name>
    <dbReference type="NCBI Taxonomy" id="40697"/>
    <lineage>
        <taxon>Eukaryota</taxon>
        <taxon>Metazoa</taxon>
        <taxon>Ecdysozoa</taxon>
        <taxon>Arthropoda</taxon>
        <taxon>Chelicerata</taxon>
        <taxon>Arachnida</taxon>
        <taxon>Acari</taxon>
        <taxon>Acariformes</taxon>
        <taxon>Sarcoptiformes</taxon>
        <taxon>Astigmata</taxon>
        <taxon>Glycyphagoidea</taxon>
        <taxon>Echimyopodidae</taxon>
        <taxon>Blomia</taxon>
    </lineage>
</organism>
<dbReference type="SUPFAM" id="SSF52540">
    <property type="entry name" value="P-loop containing nucleoside triphosphate hydrolases"/>
    <property type="match status" value="1"/>
</dbReference>
<evidence type="ECO:0000313" key="3">
    <source>
        <dbReference type="Proteomes" id="UP001142055"/>
    </source>
</evidence>